<evidence type="ECO:0000256" key="1">
    <source>
        <dbReference type="SAM" id="MobiDB-lite"/>
    </source>
</evidence>
<organism evidence="2 3">
    <name type="scientific">Phyllosticta citrichinensis</name>
    <dbReference type="NCBI Taxonomy" id="1130410"/>
    <lineage>
        <taxon>Eukaryota</taxon>
        <taxon>Fungi</taxon>
        <taxon>Dikarya</taxon>
        <taxon>Ascomycota</taxon>
        <taxon>Pezizomycotina</taxon>
        <taxon>Dothideomycetes</taxon>
        <taxon>Dothideomycetes incertae sedis</taxon>
        <taxon>Botryosphaeriales</taxon>
        <taxon>Phyllostictaceae</taxon>
        <taxon>Phyllosticta</taxon>
    </lineage>
</organism>
<name>A0ABR1XFU9_9PEZI</name>
<evidence type="ECO:0000313" key="3">
    <source>
        <dbReference type="Proteomes" id="UP001456524"/>
    </source>
</evidence>
<dbReference type="EMBL" id="JBBWUH010000013">
    <property type="protein sequence ID" value="KAK8153069.1"/>
    <property type="molecule type" value="Genomic_DNA"/>
</dbReference>
<dbReference type="Gene3D" id="3.30.710.10">
    <property type="entry name" value="Potassium Channel Kv1.1, Chain A"/>
    <property type="match status" value="1"/>
</dbReference>
<keyword evidence="3" id="KW-1185">Reference proteome</keyword>
<sequence length="501" mass="54451">MMSQHLAIAPVTPRRQQHFGNLSTLWHTKEGTDVTIRCGDGIELKAHRLVKQFDAFAVDGCLHGDAEALASKSLSAELKFDADQDSLLVRPLVAFCYGVELPPLKKGSKTEAQLRTLVDLYHANHYKYHIPRLGATCEAALANLGDVVESPCKIGQKSPMHGVISRMLGHQREGRSVTVHEETGMCHTRRPVPDANPFEVERERREAIAMPEALNTSSYESTRPLNEYHLALLEEEHERRDSVVSDSSTTTGLKGKLPADARHSGCTEVEPERQCIAIPGVPHVARLRDRSPGGRPYSSPRLFDEIMAMLGSDGERSPMLYAEFPTTSRPVVERLGGAFHPGSPDAMTTAWSLSMSPPLLDNDFKPSEDTINLIPAPLRPSSKQQRQSDANCGTVASSSLHDPEGTLHLVPAPLRPSKQQHRQSKSTNGSGTVAGSSSSLYGPRPLPSAGLAPASQRSVTMPEDLATKTLANRPAQAAVKDGVFSSIRGATRRAFNGKAKR</sequence>
<comment type="caution">
    <text evidence="2">The sequence shown here is derived from an EMBL/GenBank/DDBJ whole genome shotgun (WGS) entry which is preliminary data.</text>
</comment>
<evidence type="ECO:0008006" key="4">
    <source>
        <dbReference type="Google" id="ProtNLM"/>
    </source>
</evidence>
<accession>A0ABR1XFU9</accession>
<feature type="region of interest" description="Disordered" evidence="1">
    <location>
        <begin position="361"/>
        <end position="463"/>
    </location>
</feature>
<dbReference type="Proteomes" id="UP001456524">
    <property type="component" value="Unassembled WGS sequence"/>
</dbReference>
<feature type="compositionally biased region" description="Polar residues" evidence="1">
    <location>
        <begin position="425"/>
        <end position="440"/>
    </location>
</feature>
<evidence type="ECO:0000313" key="2">
    <source>
        <dbReference type="EMBL" id="KAK8153069.1"/>
    </source>
</evidence>
<feature type="region of interest" description="Disordered" evidence="1">
    <location>
        <begin position="239"/>
        <end position="268"/>
    </location>
</feature>
<feature type="compositionally biased region" description="Polar residues" evidence="1">
    <location>
        <begin position="381"/>
        <end position="400"/>
    </location>
</feature>
<feature type="compositionally biased region" description="Basic and acidic residues" evidence="1">
    <location>
        <begin position="257"/>
        <end position="268"/>
    </location>
</feature>
<reference evidence="2 3" key="1">
    <citation type="journal article" date="2022" name="G3 (Bethesda)">
        <title>Enemy or ally: a genomic approach to elucidate the lifestyle of Phyllosticta citrichinaensis.</title>
        <authorList>
            <person name="Buijs V.A."/>
            <person name="Groenewald J.Z."/>
            <person name="Haridas S."/>
            <person name="LaButti K.M."/>
            <person name="Lipzen A."/>
            <person name="Martin F.M."/>
            <person name="Barry K."/>
            <person name="Grigoriev I.V."/>
            <person name="Crous P.W."/>
            <person name="Seidl M.F."/>
        </authorList>
    </citation>
    <scope>NUCLEOTIDE SEQUENCE [LARGE SCALE GENOMIC DNA]</scope>
    <source>
        <strain evidence="2 3">CBS 129764</strain>
    </source>
</reference>
<dbReference type="InterPro" id="IPR011333">
    <property type="entry name" value="SKP1/BTB/POZ_sf"/>
</dbReference>
<gene>
    <name evidence="2" type="ORF">IWX90DRAFT_418990</name>
</gene>
<protein>
    <recommendedName>
        <fullName evidence="4">BTB domain-containing protein</fullName>
    </recommendedName>
</protein>
<proteinExistence type="predicted"/>